<dbReference type="KEGG" id="mpro:BJP34_11230"/>
<sequence length="99" mass="11199">MVKIYELDSPSDDQSLEYVSNLAHEKTKDIKGGTKLIHDIRDFPILREGPPPIEDWIIVREGPAPPHDCIILREGPPPPPFLEDLQSPPKHGFHPGHRL</sequence>
<dbReference type="EMBL" id="CP017599">
    <property type="protein sequence ID" value="AOW99950.1"/>
    <property type="molecule type" value="Genomic_DNA"/>
</dbReference>
<evidence type="ECO:0000313" key="3">
    <source>
        <dbReference type="Proteomes" id="UP000177870"/>
    </source>
</evidence>
<accession>A0A1D8TQK9</accession>
<name>A0A1D8TQK9_9CYAN</name>
<dbReference type="AlphaFoldDB" id="A0A1D8TQK9"/>
<gene>
    <name evidence="2" type="ORF">BJP34_11230</name>
</gene>
<proteinExistence type="predicted"/>
<organism evidence="2 3">
    <name type="scientific">Moorena producens PAL-8-15-08-1</name>
    <dbReference type="NCBI Taxonomy" id="1458985"/>
    <lineage>
        <taxon>Bacteria</taxon>
        <taxon>Bacillati</taxon>
        <taxon>Cyanobacteriota</taxon>
        <taxon>Cyanophyceae</taxon>
        <taxon>Coleofasciculales</taxon>
        <taxon>Coleofasciculaceae</taxon>
        <taxon>Moorena</taxon>
    </lineage>
</organism>
<evidence type="ECO:0000313" key="2">
    <source>
        <dbReference type="EMBL" id="AOW99950.1"/>
    </source>
</evidence>
<evidence type="ECO:0000256" key="1">
    <source>
        <dbReference type="SAM" id="MobiDB-lite"/>
    </source>
</evidence>
<dbReference type="Proteomes" id="UP000177870">
    <property type="component" value="Chromosome"/>
</dbReference>
<feature type="region of interest" description="Disordered" evidence="1">
    <location>
        <begin position="74"/>
        <end position="99"/>
    </location>
</feature>
<protein>
    <submittedName>
        <fullName evidence="2">Uncharacterized protein</fullName>
    </submittedName>
</protein>
<reference evidence="3" key="1">
    <citation type="submission" date="2016-10" db="EMBL/GenBank/DDBJ databases">
        <title>Comparative genomics uncovers the prolific and rare metabolic potential of the cyanobacterial genus Moorea.</title>
        <authorList>
            <person name="Leao T."/>
            <person name="Castelao G."/>
            <person name="Korobeynikov A."/>
            <person name="Monroe E.A."/>
            <person name="Podell S."/>
            <person name="Glukhov E."/>
            <person name="Allen E."/>
            <person name="Gerwick W.H."/>
            <person name="Gerwick L."/>
        </authorList>
    </citation>
    <scope>NUCLEOTIDE SEQUENCE [LARGE SCALE GENOMIC DNA]</scope>
    <source>
        <strain evidence="3">PAL-8-15-08-1</strain>
    </source>
</reference>